<accession>A0A072NRM6</accession>
<reference evidence="1 2" key="1">
    <citation type="submission" date="2014-04" db="EMBL/GenBank/DDBJ databases">
        <title>Draft genome sequence of Bacillus azotoformans MEV2011, a (co-) denitrifying strain unable to grow in the presence of oxygen.</title>
        <authorList>
            <person name="Nielsen M."/>
            <person name="Schreiber L."/>
            <person name="Finster K."/>
            <person name="Schramm A."/>
        </authorList>
    </citation>
    <scope>NUCLEOTIDE SEQUENCE [LARGE SCALE GENOMIC DNA]</scope>
    <source>
        <strain evidence="1 2">MEV2011</strain>
    </source>
</reference>
<evidence type="ECO:0000313" key="1">
    <source>
        <dbReference type="EMBL" id="KEF39543.1"/>
    </source>
</evidence>
<protein>
    <submittedName>
        <fullName evidence="1">Uncharacterized protein</fullName>
    </submittedName>
</protein>
<dbReference type="PROSITE" id="PS51257">
    <property type="entry name" value="PROKAR_LIPOPROTEIN"/>
    <property type="match status" value="1"/>
</dbReference>
<sequence>MKKIIIITIFMIISVLTGCVSQVSPQEVIKKDENTFTISVPINVEVMNDYKDFLGNLHHRIRKMFIITEI</sequence>
<gene>
    <name evidence="1" type="ORF">M670_01316</name>
</gene>
<evidence type="ECO:0000313" key="2">
    <source>
        <dbReference type="Proteomes" id="UP000027936"/>
    </source>
</evidence>
<name>A0A072NRM6_SCHAZ</name>
<proteinExistence type="predicted"/>
<organism evidence="1 2">
    <name type="scientific">Schinkia azotoformans MEV2011</name>
    <dbReference type="NCBI Taxonomy" id="1348973"/>
    <lineage>
        <taxon>Bacteria</taxon>
        <taxon>Bacillati</taxon>
        <taxon>Bacillota</taxon>
        <taxon>Bacilli</taxon>
        <taxon>Bacillales</taxon>
        <taxon>Bacillaceae</taxon>
        <taxon>Calidifontibacillus/Schinkia group</taxon>
        <taxon>Schinkia</taxon>
    </lineage>
</organism>
<dbReference type="AlphaFoldDB" id="A0A072NRM6"/>
<comment type="caution">
    <text evidence="1">The sequence shown here is derived from an EMBL/GenBank/DDBJ whole genome shotgun (WGS) entry which is preliminary data.</text>
</comment>
<dbReference type="RefSeq" id="WP_035194209.1">
    <property type="nucleotide sequence ID" value="NZ_JJRY01000003.1"/>
</dbReference>
<dbReference type="Proteomes" id="UP000027936">
    <property type="component" value="Unassembled WGS sequence"/>
</dbReference>
<dbReference type="EMBL" id="JJRY01000003">
    <property type="protein sequence ID" value="KEF39543.1"/>
    <property type="molecule type" value="Genomic_DNA"/>
</dbReference>
<dbReference type="PATRIC" id="fig|1348973.3.peg.1285"/>